<keyword evidence="1" id="KW-0677">Repeat</keyword>
<dbReference type="SUPFAM" id="SSF48403">
    <property type="entry name" value="Ankyrin repeat"/>
    <property type="match status" value="1"/>
</dbReference>
<dbReference type="OrthoDB" id="3856130at2759"/>
<accession>A0A6A6WVT2</accession>
<dbReference type="Pfam" id="PF00023">
    <property type="entry name" value="Ank"/>
    <property type="match status" value="1"/>
</dbReference>
<name>A0A6A6WVT2_9PLEO</name>
<evidence type="ECO:0000256" key="1">
    <source>
        <dbReference type="ARBA" id="ARBA00022737"/>
    </source>
</evidence>
<dbReference type="Gene3D" id="1.25.40.20">
    <property type="entry name" value="Ankyrin repeat-containing domain"/>
    <property type="match status" value="1"/>
</dbReference>
<keyword evidence="5" id="KW-1185">Reference proteome</keyword>
<dbReference type="Pfam" id="PF12796">
    <property type="entry name" value="Ank_2"/>
    <property type="match status" value="1"/>
</dbReference>
<protein>
    <submittedName>
        <fullName evidence="4">Ankyrin</fullName>
    </submittedName>
</protein>
<dbReference type="Proteomes" id="UP000799757">
    <property type="component" value="Unassembled WGS sequence"/>
</dbReference>
<dbReference type="InterPro" id="IPR036770">
    <property type="entry name" value="Ankyrin_rpt-contain_sf"/>
</dbReference>
<proteinExistence type="predicted"/>
<organism evidence="4 5">
    <name type="scientific">Melanomma pulvis-pyrius CBS 109.77</name>
    <dbReference type="NCBI Taxonomy" id="1314802"/>
    <lineage>
        <taxon>Eukaryota</taxon>
        <taxon>Fungi</taxon>
        <taxon>Dikarya</taxon>
        <taxon>Ascomycota</taxon>
        <taxon>Pezizomycotina</taxon>
        <taxon>Dothideomycetes</taxon>
        <taxon>Pleosporomycetidae</taxon>
        <taxon>Pleosporales</taxon>
        <taxon>Melanommataceae</taxon>
        <taxon>Melanomma</taxon>
    </lineage>
</organism>
<dbReference type="PANTHER" id="PTHR24198:SF165">
    <property type="entry name" value="ANKYRIN REPEAT-CONTAINING PROTEIN-RELATED"/>
    <property type="match status" value="1"/>
</dbReference>
<dbReference type="EMBL" id="MU002254">
    <property type="protein sequence ID" value="KAF2788035.1"/>
    <property type="molecule type" value="Genomic_DNA"/>
</dbReference>
<evidence type="ECO:0000313" key="4">
    <source>
        <dbReference type="EMBL" id="KAF2788035.1"/>
    </source>
</evidence>
<gene>
    <name evidence="4" type="ORF">K505DRAFT_366821</name>
</gene>
<dbReference type="PROSITE" id="PS50297">
    <property type="entry name" value="ANK_REP_REGION"/>
    <property type="match status" value="1"/>
</dbReference>
<feature type="repeat" description="ANK" evidence="3">
    <location>
        <begin position="107"/>
        <end position="133"/>
    </location>
</feature>
<evidence type="ECO:0000256" key="2">
    <source>
        <dbReference type="ARBA" id="ARBA00023043"/>
    </source>
</evidence>
<dbReference type="InterPro" id="IPR002110">
    <property type="entry name" value="Ankyrin_rpt"/>
</dbReference>
<sequence>MPNSEPTNYKHAYAAYLGSLEILQYLLLNGADIKTVLSWAIQRNTKTDSKIDSRIAIVEILLSHGASSNIPDTNSCSAFHHAASDGFTEAGKLFLRNWANFEEKDNKGSTPLLEAAENGRVGVVKVLLASGANPLPDGTLFKKTALSLAKTNGHKEVVELLQPYY</sequence>
<evidence type="ECO:0000256" key="3">
    <source>
        <dbReference type="PROSITE-ProRule" id="PRU00023"/>
    </source>
</evidence>
<keyword evidence="2 3" id="KW-0040">ANK repeat</keyword>
<dbReference type="SMART" id="SM00248">
    <property type="entry name" value="ANK"/>
    <property type="match status" value="3"/>
</dbReference>
<dbReference type="PROSITE" id="PS50088">
    <property type="entry name" value="ANK_REPEAT"/>
    <property type="match status" value="1"/>
</dbReference>
<dbReference type="PANTHER" id="PTHR24198">
    <property type="entry name" value="ANKYRIN REPEAT AND PROTEIN KINASE DOMAIN-CONTAINING PROTEIN"/>
    <property type="match status" value="1"/>
</dbReference>
<reference evidence="4" key="1">
    <citation type="journal article" date="2020" name="Stud. Mycol.">
        <title>101 Dothideomycetes genomes: a test case for predicting lifestyles and emergence of pathogens.</title>
        <authorList>
            <person name="Haridas S."/>
            <person name="Albert R."/>
            <person name="Binder M."/>
            <person name="Bloem J."/>
            <person name="Labutti K."/>
            <person name="Salamov A."/>
            <person name="Andreopoulos B."/>
            <person name="Baker S."/>
            <person name="Barry K."/>
            <person name="Bills G."/>
            <person name="Bluhm B."/>
            <person name="Cannon C."/>
            <person name="Castanera R."/>
            <person name="Culley D."/>
            <person name="Daum C."/>
            <person name="Ezra D."/>
            <person name="Gonzalez J."/>
            <person name="Henrissat B."/>
            <person name="Kuo A."/>
            <person name="Liang C."/>
            <person name="Lipzen A."/>
            <person name="Lutzoni F."/>
            <person name="Magnuson J."/>
            <person name="Mondo S."/>
            <person name="Nolan M."/>
            <person name="Ohm R."/>
            <person name="Pangilinan J."/>
            <person name="Park H.-J."/>
            <person name="Ramirez L."/>
            <person name="Alfaro M."/>
            <person name="Sun H."/>
            <person name="Tritt A."/>
            <person name="Yoshinaga Y."/>
            <person name="Zwiers L.-H."/>
            <person name="Turgeon B."/>
            <person name="Goodwin S."/>
            <person name="Spatafora J."/>
            <person name="Crous P."/>
            <person name="Grigoriev I."/>
        </authorList>
    </citation>
    <scope>NUCLEOTIDE SEQUENCE</scope>
    <source>
        <strain evidence="4">CBS 109.77</strain>
    </source>
</reference>
<dbReference type="AlphaFoldDB" id="A0A6A6WVT2"/>
<evidence type="ECO:0000313" key="5">
    <source>
        <dbReference type="Proteomes" id="UP000799757"/>
    </source>
</evidence>